<evidence type="ECO:0000256" key="2">
    <source>
        <dbReference type="ARBA" id="ARBA00022692"/>
    </source>
</evidence>
<keyword evidence="4 6" id="KW-1133">Transmembrane helix</keyword>
<dbReference type="PANTHER" id="PTHR30474">
    <property type="entry name" value="CELL CYCLE PROTEIN"/>
    <property type="match status" value="1"/>
</dbReference>
<dbReference type="EMBL" id="MFAE01000002">
    <property type="protein sequence ID" value="OGD67664.1"/>
    <property type="molecule type" value="Genomic_DNA"/>
</dbReference>
<keyword evidence="3" id="KW-0133">Cell shape</keyword>
<evidence type="ECO:0000256" key="1">
    <source>
        <dbReference type="ARBA" id="ARBA00004141"/>
    </source>
</evidence>
<dbReference type="Proteomes" id="UP000179003">
    <property type="component" value="Unassembled WGS sequence"/>
</dbReference>
<sequence length="373" mass="42133">MFFNLKTDVDWILFFSALTIVGAGLITMNSFVGENYFFEKQLIWSLVSVFVFFLFSFFDFSFLKQTKVLIFIFSFFVLLLSTLFFIGSVFKGAQSWFDLGLFSFQPADFVKLVIILLLAKYFSKRHVEIAHIKHILISGIYAFIFFVLVLLQPDFGSAIIIFMIWLGMVLVSGISKKHLLAVFTVGVLAFAVLWGFVFQDYQKNRITTFLHPLADIQGAGYNAFQSTIAVGSGQMLGKGVGFGTQSRLQFLPEYETDFIFASFAEEWGFVGVLILFFLFAVVIWRILLISVNGTSNFEILFGLGLAIMFISHFIVHIGMNIGLLPVTGVTIPFMSYGGSHLLTEFTGLGILMGIKHHSQRFHKDDMQNEFLGI</sequence>
<dbReference type="InterPro" id="IPR001182">
    <property type="entry name" value="FtsW/RodA"/>
</dbReference>
<evidence type="ECO:0000256" key="4">
    <source>
        <dbReference type="ARBA" id="ARBA00022989"/>
    </source>
</evidence>
<dbReference type="PANTHER" id="PTHR30474:SF1">
    <property type="entry name" value="PEPTIDOGLYCAN GLYCOSYLTRANSFERASE MRDB"/>
    <property type="match status" value="1"/>
</dbReference>
<feature type="transmembrane region" description="Helical" evidence="6">
    <location>
        <begin position="12"/>
        <end position="31"/>
    </location>
</feature>
<feature type="transmembrane region" description="Helical" evidence="6">
    <location>
        <begin position="69"/>
        <end position="90"/>
    </location>
</feature>
<dbReference type="Pfam" id="PF01098">
    <property type="entry name" value="FTSW_RODA_SPOVE"/>
    <property type="match status" value="1"/>
</dbReference>
<comment type="caution">
    <text evidence="7">The sequence shown here is derived from an EMBL/GenBank/DDBJ whole genome shotgun (WGS) entry which is preliminary data.</text>
</comment>
<organism evidence="7 8">
    <name type="scientific">Candidatus Campbellbacteria bacterium RIFOXYC2_FULL_35_25</name>
    <dbReference type="NCBI Taxonomy" id="1797582"/>
    <lineage>
        <taxon>Bacteria</taxon>
        <taxon>Candidatus Campbelliibacteriota</taxon>
    </lineage>
</organism>
<name>A0A1F5EKC7_9BACT</name>
<dbReference type="InterPro" id="IPR011923">
    <property type="entry name" value="RodA/MrdB"/>
</dbReference>
<evidence type="ECO:0000313" key="8">
    <source>
        <dbReference type="Proteomes" id="UP000179003"/>
    </source>
</evidence>
<evidence type="ECO:0000313" key="7">
    <source>
        <dbReference type="EMBL" id="OGD67664.1"/>
    </source>
</evidence>
<dbReference type="GO" id="GO:0008360">
    <property type="term" value="P:regulation of cell shape"/>
    <property type="evidence" value="ECO:0007669"/>
    <property type="project" value="UniProtKB-KW"/>
</dbReference>
<feature type="transmembrane region" description="Helical" evidence="6">
    <location>
        <begin position="43"/>
        <end position="62"/>
    </location>
</feature>
<comment type="subcellular location">
    <subcellularLocation>
        <location evidence="1">Membrane</location>
        <topology evidence="1">Multi-pass membrane protein</topology>
    </subcellularLocation>
</comment>
<feature type="transmembrane region" description="Helical" evidence="6">
    <location>
        <begin position="267"/>
        <end position="287"/>
    </location>
</feature>
<proteinExistence type="predicted"/>
<dbReference type="GO" id="GO:0051301">
    <property type="term" value="P:cell division"/>
    <property type="evidence" value="ECO:0007669"/>
    <property type="project" value="InterPro"/>
</dbReference>
<accession>A0A1F5EKC7</accession>
<dbReference type="GO" id="GO:0032153">
    <property type="term" value="C:cell division site"/>
    <property type="evidence" value="ECO:0007669"/>
    <property type="project" value="TreeGrafter"/>
</dbReference>
<protein>
    <submittedName>
        <fullName evidence="7">Rod shape-determining protein RodA</fullName>
    </submittedName>
</protein>
<dbReference type="GO" id="GO:0015648">
    <property type="term" value="F:lipid-linked peptidoglycan transporter activity"/>
    <property type="evidence" value="ECO:0007669"/>
    <property type="project" value="TreeGrafter"/>
</dbReference>
<gene>
    <name evidence="7" type="ORF">A2442_03780</name>
</gene>
<feature type="transmembrane region" description="Helical" evidence="6">
    <location>
        <begin position="299"/>
        <end position="321"/>
    </location>
</feature>
<dbReference type="GO" id="GO:0005886">
    <property type="term" value="C:plasma membrane"/>
    <property type="evidence" value="ECO:0007669"/>
    <property type="project" value="TreeGrafter"/>
</dbReference>
<feature type="transmembrane region" description="Helical" evidence="6">
    <location>
        <begin position="102"/>
        <end position="122"/>
    </location>
</feature>
<feature type="transmembrane region" description="Helical" evidence="6">
    <location>
        <begin position="157"/>
        <end position="174"/>
    </location>
</feature>
<dbReference type="NCBIfam" id="TIGR02210">
    <property type="entry name" value="rodA_shape"/>
    <property type="match status" value="1"/>
</dbReference>
<feature type="transmembrane region" description="Helical" evidence="6">
    <location>
        <begin position="179"/>
        <end position="197"/>
    </location>
</feature>
<dbReference type="STRING" id="1797582.A2442_03780"/>
<keyword evidence="2 6" id="KW-0812">Transmembrane</keyword>
<dbReference type="AlphaFoldDB" id="A0A1F5EKC7"/>
<keyword evidence="5 6" id="KW-0472">Membrane</keyword>
<evidence type="ECO:0000256" key="6">
    <source>
        <dbReference type="SAM" id="Phobius"/>
    </source>
</evidence>
<evidence type="ECO:0000256" key="3">
    <source>
        <dbReference type="ARBA" id="ARBA00022960"/>
    </source>
</evidence>
<feature type="transmembrane region" description="Helical" evidence="6">
    <location>
        <begin position="333"/>
        <end position="354"/>
    </location>
</feature>
<feature type="transmembrane region" description="Helical" evidence="6">
    <location>
        <begin position="134"/>
        <end position="151"/>
    </location>
</feature>
<evidence type="ECO:0000256" key="5">
    <source>
        <dbReference type="ARBA" id="ARBA00023136"/>
    </source>
</evidence>
<reference evidence="7 8" key="1">
    <citation type="journal article" date="2016" name="Nat. Commun.">
        <title>Thousands of microbial genomes shed light on interconnected biogeochemical processes in an aquifer system.</title>
        <authorList>
            <person name="Anantharaman K."/>
            <person name="Brown C.T."/>
            <person name="Hug L.A."/>
            <person name="Sharon I."/>
            <person name="Castelle C.J."/>
            <person name="Probst A.J."/>
            <person name="Thomas B.C."/>
            <person name="Singh A."/>
            <person name="Wilkins M.J."/>
            <person name="Karaoz U."/>
            <person name="Brodie E.L."/>
            <person name="Williams K.H."/>
            <person name="Hubbard S.S."/>
            <person name="Banfield J.F."/>
        </authorList>
    </citation>
    <scope>NUCLEOTIDE SEQUENCE [LARGE SCALE GENOMIC DNA]</scope>
</reference>